<reference evidence="2" key="1">
    <citation type="submission" date="2023-03" db="EMBL/GenBank/DDBJ databases">
        <authorList>
            <person name="Steffen K."/>
            <person name="Cardenas P."/>
        </authorList>
    </citation>
    <scope>NUCLEOTIDE SEQUENCE</scope>
</reference>
<gene>
    <name evidence="2" type="ORF">GBAR_LOCUS17279</name>
</gene>
<comment type="caution">
    <text evidence="2">The sequence shown here is derived from an EMBL/GenBank/DDBJ whole genome shotgun (WGS) entry which is preliminary data.</text>
</comment>
<name>A0AA35SJT0_GEOBA</name>
<dbReference type="SUPFAM" id="SSF57196">
    <property type="entry name" value="EGF/Laminin"/>
    <property type="match status" value="1"/>
</dbReference>
<sequence length="53" mass="5611">MTLMIHIMLSASTCSRCINGLCINSQCACNVGWSGSACDQPIDECSRAGIICK</sequence>
<evidence type="ECO:0000313" key="3">
    <source>
        <dbReference type="Proteomes" id="UP001174909"/>
    </source>
</evidence>
<dbReference type="Gene3D" id="2.10.25.10">
    <property type="entry name" value="Laminin"/>
    <property type="match status" value="1"/>
</dbReference>
<feature type="chain" id="PRO_5041346191" description="EGF-like domain-containing protein" evidence="1">
    <location>
        <begin position="21"/>
        <end position="53"/>
    </location>
</feature>
<accession>A0AA35SJT0</accession>
<evidence type="ECO:0000313" key="2">
    <source>
        <dbReference type="EMBL" id="CAI8030468.1"/>
    </source>
</evidence>
<evidence type="ECO:0000256" key="1">
    <source>
        <dbReference type="SAM" id="SignalP"/>
    </source>
</evidence>
<dbReference type="EMBL" id="CASHTH010002482">
    <property type="protein sequence ID" value="CAI8030468.1"/>
    <property type="molecule type" value="Genomic_DNA"/>
</dbReference>
<feature type="signal peptide" evidence="1">
    <location>
        <begin position="1"/>
        <end position="20"/>
    </location>
</feature>
<protein>
    <recommendedName>
        <fullName evidence="4">EGF-like domain-containing protein</fullName>
    </recommendedName>
</protein>
<keyword evidence="3" id="KW-1185">Reference proteome</keyword>
<dbReference type="Pfam" id="PF23106">
    <property type="entry name" value="EGF_Teneurin"/>
    <property type="match status" value="1"/>
</dbReference>
<proteinExistence type="predicted"/>
<keyword evidence="1" id="KW-0732">Signal</keyword>
<dbReference type="Proteomes" id="UP001174909">
    <property type="component" value="Unassembled WGS sequence"/>
</dbReference>
<dbReference type="AlphaFoldDB" id="A0AA35SJT0"/>
<organism evidence="2 3">
    <name type="scientific">Geodia barretti</name>
    <name type="common">Barrett's horny sponge</name>
    <dbReference type="NCBI Taxonomy" id="519541"/>
    <lineage>
        <taxon>Eukaryota</taxon>
        <taxon>Metazoa</taxon>
        <taxon>Porifera</taxon>
        <taxon>Demospongiae</taxon>
        <taxon>Heteroscleromorpha</taxon>
        <taxon>Tetractinellida</taxon>
        <taxon>Astrophorina</taxon>
        <taxon>Geodiidae</taxon>
        <taxon>Geodia</taxon>
    </lineage>
</organism>
<evidence type="ECO:0008006" key="4">
    <source>
        <dbReference type="Google" id="ProtNLM"/>
    </source>
</evidence>